<feature type="transmembrane region" description="Helical" evidence="10">
    <location>
        <begin position="239"/>
        <end position="265"/>
    </location>
</feature>
<keyword evidence="3 10" id="KW-0812">Transmembrane</keyword>
<evidence type="ECO:0000256" key="3">
    <source>
        <dbReference type="ARBA" id="ARBA00022692"/>
    </source>
</evidence>
<comment type="subcellular location">
    <subcellularLocation>
        <location evidence="1 10">Cell membrane</location>
        <topology evidence="1 10">Multi-pass membrane protein</topology>
    </subcellularLocation>
</comment>
<evidence type="ECO:0000256" key="2">
    <source>
        <dbReference type="ARBA" id="ARBA00022475"/>
    </source>
</evidence>
<evidence type="ECO:0000256" key="6">
    <source>
        <dbReference type="ARBA" id="ARBA00022989"/>
    </source>
</evidence>
<evidence type="ECO:0000256" key="7">
    <source>
        <dbReference type="ARBA" id="ARBA00023136"/>
    </source>
</evidence>
<feature type="transmembrane region" description="Helical" evidence="10">
    <location>
        <begin position="450"/>
        <end position="471"/>
    </location>
</feature>
<proteinExistence type="inferred from homology"/>
<evidence type="ECO:0000256" key="9">
    <source>
        <dbReference type="ARBA" id="ARBA00061532"/>
    </source>
</evidence>
<dbReference type="GO" id="GO:0009252">
    <property type="term" value="P:peptidoglycan biosynthetic process"/>
    <property type="evidence" value="ECO:0007669"/>
    <property type="project" value="UniProtKB-UniRule"/>
</dbReference>
<dbReference type="CDD" id="cd13123">
    <property type="entry name" value="MATE_MurJ_like"/>
    <property type="match status" value="1"/>
</dbReference>
<dbReference type="GO" id="GO:0008360">
    <property type="term" value="P:regulation of cell shape"/>
    <property type="evidence" value="ECO:0007669"/>
    <property type="project" value="UniProtKB-UniRule"/>
</dbReference>
<keyword evidence="13" id="KW-1185">Reference proteome</keyword>
<dbReference type="GO" id="GO:0015648">
    <property type="term" value="F:lipid-linked peptidoglycan transporter activity"/>
    <property type="evidence" value="ECO:0007669"/>
    <property type="project" value="UniProtKB-UniRule"/>
</dbReference>
<evidence type="ECO:0000256" key="5">
    <source>
        <dbReference type="ARBA" id="ARBA00022984"/>
    </source>
</evidence>
<feature type="transmembrane region" description="Helical" evidence="10">
    <location>
        <begin position="412"/>
        <end position="430"/>
    </location>
</feature>
<feature type="transmembrane region" description="Helical" evidence="10">
    <location>
        <begin position="175"/>
        <end position="198"/>
    </location>
</feature>
<name>A0A1B1U5Q4_9HELI</name>
<comment type="pathway">
    <text evidence="10">Cell wall biogenesis; peptidoglycan biosynthesis.</text>
</comment>
<keyword evidence="5 10" id="KW-0573">Peptidoglycan synthesis</keyword>
<feature type="transmembrane region" description="Helical" evidence="10">
    <location>
        <begin position="389"/>
        <end position="406"/>
    </location>
</feature>
<dbReference type="OrthoDB" id="9786339at2"/>
<dbReference type="HAMAP" id="MF_02078">
    <property type="entry name" value="MurJ_MviN"/>
    <property type="match status" value="1"/>
</dbReference>
<dbReference type="AlphaFoldDB" id="A0A1B1U5Q4"/>
<dbReference type="PRINTS" id="PR01806">
    <property type="entry name" value="VIRFACTRMVIN"/>
</dbReference>
<dbReference type="PANTHER" id="PTHR43486">
    <property type="entry name" value="LIPID II FLIPPASE MURJ-RELATED"/>
    <property type="match status" value="1"/>
</dbReference>
<comment type="function">
    <text evidence="8 10 11">Involved in peptidoglycan biosynthesis. Transports lipid-linked peptidoglycan precursors from the inner to the outer leaflet of the cytoplasmic membrane.</text>
</comment>
<dbReference type="GO" id="GO:0071555">
    <property type="term" value="P:cell wall organization"/>
    <property type="evidence" value="ECO:0007669"/>
    <property type="project" value="UniProtKB-UniRule"/>
</dbReference>
<dbReference type="RefSeq" id="WP_066340272.1">
    <property type="nucleotide sequence ID" value="NZ_CP016503.1"/>
</dbReference>
<feature type="transmembrane region" description="Helical" evidence="10">
    <location>
        <begin position="317"/>
        <end position="335"/>
    </location>
</feature>
<dbReference type="KEGG" id="het:BBW65_04415"/>
<keyword evidence="7 10" id="KW-0472">Membrane</keyword>
<dbReference type="Pfam" id="PF03023">
    <property type="entry name" value="MurJ"/>
    <property type="match status" value="1"/>
</dbReference>
<dbReference type="UniPathway" id="UPA00219"/>
<dbReference type="PANTHER" id="PTHR43486:SF1">
    <property type="entry name" value="LIPID II FLIPPASE MURJ-RELATED"/>
    <property type="match status" value="1"/>
</dbReference>
<dbReference type="Proteomes" id="UP000092884">
    <property type="component" value="Chromosome"/>
</dbReference>
<evidence type="ECO:0000256" key="8">
    <source>
        <dbReference type="ARBA" id="ARBA00060041"/>
    </source>
</evidence>
<keyword evidence="10 11" id="KW-0961">Cell wall biogenesis/degradation</keyword>
<keyword evidence="2 10" id="KW-1003">Cell membrane</keyword>
<feature type="transmembrane region" description="Helical" evidence="10">
    <location>
        <begin position="355"/>
        <end position="377"/>
    </location>
</feature>
<feature type="transmembrane region" description="Helical" evidence="10">
    <location>
        <begin position="117"/>
        <end position="140"/>
    </location>
</feature>
<evidence type="ECO:0000256" key="1">
    <source>
        <dbReference type="ARBA" id="ARBA00004651"/>
    </source>
</evidence>
<evidence type="ECO:0000256" key="10">
    <source>
        <dbReference type="HAMAP-Rule" id="MF_02078"/>
    </source>
</evidence>
<dbReference type="PIRSF" id="PIRSF002869">
    <property type="entry name" value="MviN"/>
    <property type="match status" value="1"/>
</dbReference>
<dbReference type="EMBL" id="CP016503">
    <property type="protein sequence ID" value="ANV98089.1"/>
    <property type="molecule type" value="Genomic_DNA"/>
</dbReference>
<organism evidence="12 13">
    <name type="scientific">Helicobacter enhydrae</name>
    <dbReference type="NCBI Taxonomy" id="222136"/>
    <lineage>
        <taxon>Bacteria</taxon>
        <taxon>Pseudomonadati</taxon>
        <taxon>Campylobacterota</taxon>
        <taxon>Epsilonproteobacteria</taxon>
        <taxon>Campylobacterales</taxon>
        <taxon>Helicobacteraceae</taxon>
        <taxon>Helicobacter</taxon>
    </lineage>
</organism>
<reference evidence="13" key="1">
    <citation type="submission" date="2016-07" db="EMBL/GenBank/DDBJ databases">
        <authorList>
            <person name="Florea S."/>
            <person name="Webb J.S."/>
            <person name="Jaromczyk J."/>
            <person name="Schardl C.L."/>
        </authorList>
    </citation>
    <scope>NUCLEOTIDE SEQUENCE [LARGE SCALE GENOMIC DNA]</scope>
    <source>
        <strain evidence="13">MIT 01-6242</strain>
    </source>
</reference>
<dbReference type="STRING" id="222136.BBW65_04415"/>
<feature type="transmembrane region" description="Helical" evidence="10">
    <location>
        <begin position="147"/>
        <end position="169"/>
    </location>
</feature>
<dbReference type="NCBIfam" id="TIGR01695">
    <property type="entry name" value="murJ_mviN"/>
    <property type="match status" value="1"/>
</dbReference>
<keyword evidence="10 11" id="KW-0813">Transport</keyword>
<keyword evidence="4 10" id="KW-0133">Cell shape</keyword>
<keyword evidence="6 10" id="KW-1133">Transmembrane helix</keyword>
<feature type="transmembrane region" description="Helical" evidence="10">
    <location>
        <begin position="75"/>
        <end position="97"/>
    </location>
</feature>
<sequence length="476" mass="52695">MLKKAFLTNSSGILLSRILGFLRDIMMAYILGAGIYTDIFTTASRLPNLFRRVFAEGAFTQSFFPSFVSSKHKGVFLAGIFVIFCGIIMILSLIVMVFTPTITKLLASGFSDTEIAIATPIVAINFWYLILIFCATFFSVILQYKHIFWVGSYSSALLNLAMILALFYARDEEDLMIIYTLSYGVLIGGVAQIALHFYPLYAHGLLRLLALGFKKSKILFSRTQAAAYRQEIRHFFKQFIPAIIGGSTIPILSFIETTIASQLGAGSISYLYYANRIFQLPLALFAIAISTALFPLVAKAIKNQEQTQALKAMKNAFWFLCITLCVCTLGGIMLKDEIIWLLFERGSFGKQDTQIVANVFACYLIGLLPFGLSRIFSLWLYSHHLQGKAAKFSVIALASGTAIAIASYQTFGVLGIAFSSSCAGFILLFLNAKAIGKENFLSIIAHKKALMILPIILLLEGLILYGFKLLIQGYIQ</sequence>
<evidence type="ECO:0000256" key="11">
    <source>
        <dbReference type="PIRNR" id="PIRNR002869"/>
    </source>
</evidence>
<protein>
    <recommendedName>
        <fullName evidence="10">Probable lipid II flippase MurJ</fullName>
    </recommendedName>
</protein>
<dbReference type="InterPro" id="IPR004268">
    <property type="entry name" value="MurJ"/>
</dbReference>
<accession>A0A1B1U5Q4</accession>
<feature type="transmembrane region" description="Helical" evidence="10">
    <location>
        <begin position="277"/>
        <end position="297"/>
    </location>
</feature>
<gene>
    <name evidence="10" type="primary">murJ</name>
    <name evidence="12" type="ORF">BBW65_04415</name>
</gene>
<evidence type="ECO:0000313" key="13">
    <source>
        <dbReference type="Proteomes" id="UP000092884"/>
    </source>
</evidence>
<evidence type="ECO:0000256" key="4">
    <source>
        <dbReference type="ARBA" id="ARBA00022960"/>
    </source>
</evidence>
<dbReference type="GO" id="GO:0005886">
    <property type="term" value="C:plasma membrane"/>
    <property type="evidence" value="ECO:0007669"/>
    <property type="project" value="UniProtKB-SubCell"/>
</dbReference>
<feature type="transmembrane region" description="Helical" evidence="10">
    <location>
        <begin position="21"/>
        <end position="43"/>
    </location>
</feature>
<comment type="similarity">
    <text evidence="9 10 11">Belongs to the MurJ/MviN family.</text>
</comment>
<evidence type="ECO:0000313" key="12">
    <source>
        <dbReference type="EMBL" id="ANV98089.1"/>
    </source>
</evidence>